<dbReference type="Proteomes" id="UP000011518">
    <property type="component" value="Unassembled WGS sequence"/>
</dbReference>
<comment type="subcellular location">
    <subcellularLocation>
        <location evidence="2">Cytoplasm</location>
    </subcellularLocation>
    <subcellularLocation>
        <location evidence="3">Secreted</location>
    </subcellularLocation>
</comment>
<proteinExistence type="inferred from homology"/>
<evidence type="ECO:0000313" key="17">
    <source>
        <dbReference type="Proteomes" id="UP000011518"/>
    </source>
</evidence>
<protein>
    <recommendedName>
        <fullName evidence="14">Peptidyl-prolyl cis-trans isomerase</fullName>
        <shortName evidence="14">PPIase</shortName>
        <ecNumber evidence="14">5.2.1.8</ecNumber>
    </recommendedName>
</protein>
<keyword evidence="8" id="KW-0053">Apoptosis</keyword>
<dbReference type="PANTHER" id="PTHR11071">
    <property type="entry name" value="PEPTIDYL-PROLYL CIS-TRANS ISOMERASE"/>
    <property type="match status" value="1"/>
</dbReference>
<sequence>MSPDRSSVFHSIVTMVELEDVLMPEWDWTQGQWPKKSAELLLHMLKNAESNAEFGGLDVDSLVTEHIQGNKVPKRNMNKEGVWFCRHHHLSLLPSTTVNPTVFFDTAVDSEPLGHVSFKLLADKIPKTAESFHVLNTGEKRFGYKSSCFHRMIPGFMRQGGDFIHHNGIGGKSIYSEKFDDENFILKHTGPGISYMANAGPKTNGSQFFICTAKTERLAGKQVVLGKVNELMNMVASMSTLGLRMARPARRSPWLTVDN</sequence>
<keyword evidence="12 14" id="KW-0413">Isomerase</keyword>
<dbReference type="GO" id="GO:0006457">
    <property type="term" value="P:protein folding"/>
    <property type="evidence" value="ECO:0007669"/>
    <property type="project" value="InterPro"/>
</dbReference>
<keyword evidence="7" id="KW-0597">Phosphoprotein</keyword>
<dbReference type="GO" id="GO:0005840">
    <property type="term" value="C:ribosome"/>
    <property type="evidence" value="ECO:0007669"/>
    <property type="project" value="InterPro"/>
</dbReference>
<dbReference type="GO" id="GO:0003755">
    <property type="term" value="F:peptidyl-prolyl cis-trans isomerase activity"/>
    <property type="evidence" value="ECO:0007669"/>
    <property type="project" value="UniProtKB-UniRule"/>
</dbReference>
<evidence type="ECO:0000256" key="11">
    <source>
        <dbReference type="ARBA" id="ARBA00023110"/>
    </source>
</evidence>
<evidence type="ECO:0000256" key="8">
    <source>
        <dbReference type="ARBA" id="ARBA00022703"/>
    </source>
</evidence>
<evidence type="ECO:0000256" key="9">
    <source>
        <dbReference type="ARBA" id="ARBA00022843"/>
    </source>
</evidence>
<evidence type="ECO:0000256" key="6">
    <source>
        <dbReference type="ARBA" id="ARBA00022525"/>
    </source>
</evidence>
<dbReference type="STRING" id="246437.L9KNT8"/>
<dbReference type="GO" id="GO:0006412">
    <property type="term" value="P:translation"/>
    <property type="evidence" value="ECO:0007669"/>
    <property type="project" value="InterPro"/>
</dbReference>
<dbReference type="InterPro" id="IPR036394">
    <property type="entry name" value="Ribosomal_uL22_sf"/>
</dbReference>
<dbReference type="FunFam" id="2.40.100.10:FF:000025">
    <property type="entry name" value="Peptidyl-prolyl cis-trans isomerase CYP19-2"/>
    <property type="match status" value="1"/>
</dbReference>
<evidence type="ECO:0000256" key="10">
    <source>
        <dbReference type="ARBA" id="ARBA00022990"/>
    </source>
</evidence>
<dbReference type="PRINTS" id="PR00153">
    <property type="entry name" value="CSAPPISMRASE"/>
</dbReference>
<dbReference type="SUPFAM" id="SSF54843">
    <property type="entry name" value="Ribosomal protein L22"/>
    <property type="match status" value="1"/>
</dbReference>
<dbReference type="Gene3D" id="2.40.100.10">
    <property type="entry name" value="Cyclophilin-like"/>
    <property type="match status" value="1"/>
</dbReference>
<evidence type="ECO:0000256" key="3">
    <source>
        <dbReference type="ARBA" id="ARBA00004613"/>
    </source>
</evidence>
<feature type="domain" description="PPIase cyclophilin-type" evidence="15">
    <location>
        <begin position="103"/>
        <end position="259"/>
    </location>
</feature>
<keyword evidence="4" id="KW-0963">Cytoplasm</keyword>
<keyword evidence="5" id="KW-1017">Isopeptide bond</keyword>
<evidence type="ECO:0000256" key="4">
    <source>
        <dbReference type="ARBA" id="ARBA00022490"/>
    </source>
</evidence>
<dbReference type="AlphaFoldDB" id="L9KNT8"/>
<evidence type="ECO:0000256" key="14">
    <source>
        <dbReference type="RuleBase" id="RU363019"/>
    </source>
</evidence>
<dbReference type="InterPro" id="IPR029000">
    <property type="entry name" value="Cyclophilin-like_dom_sf"/>
</dbReference>
<dbReference type="Gene3D" id="3.90.470.10">
    <property type="entry name" value="Ribosomal protein L22/L17"/>
    <property type="match status" value="1"/>
</dbReference>
<dbReference type="EMBL" id="KB320754">
    <property type="protein sequence ID" value="ELW64129.1"/>
    <property type="molecule type" value="Genomic_DNA"/>
</dbReference>
<keyword evidence="11 14" id="KW-0697">Rotamase</keyword>
<evidence type="ECO:0000256" key="7">
    <source>
        <dbReference type="ARBA" id="ARBA00022553"/>
    </source>
</evidence>
<dbReference type="PANTHER" id="PTHR11071:SF490">
    <property type="entry name" value="PEPTIDYL-PROLYL CIS-TRANS ISOMERASE A"/>
    <property type="match status" value="1"/>
</dbReference>
<dbReference type="PROSITE" id="PS00170">
    <property type="entry name" value="CSA_PPIASE_1"/>
    <property type="match status" value="1"/>
</dbReference>
<accession>L9KNT8</accession>
<comment type="catalytic activity">
    <reaction evidence="1 14">
        <text>[protein]-peptidylproline (omega=180) = [protein]-peptidylproline (omega=0)</text>
        <dbReference type="Rhea" id="RHEA:16237"/>
        <dbReference type="Rhea" id="RHEA-COMP:10747"/>
        <dbReference type="Rhea" id="RHEA-COMP:10748"/>
        <dbReference type="ChEBI" id="CHEBI:83833"/>
        <dbReference type="ChEBI" id="CHEBI:83834"/>
        <dbReference type="EC" id="5.2.1.8"/>
    </reaction>
</comment>
<dbReference type="GO" id="GO:0016018">
    <property type="term" value="F:cyclosporin A binding"/>
    <property type="evidence" value="ECO:0007669"/>
    <property type="project" value="TreeGrafter"/>
</dbReference>
<dbReference type="GO" id="GO:0006915">
    <property type="term" value="P:apoptotic process"/>
    <property type="evidence" value="ECO:0007669"/>
    <property type="project" value="UniProtKB-KW"/>
</dbReference>
<evidence type="ECO:0000256" key="12">
    <source>
        <dbReference type="ARBA" id="ARBA00023235"/>
    </source>
</evidence>
<evidence type="ECO:0000256" key="2">
    <source>
        <dbReference type="ARBA" id="ARBA00004496"/>
    </source>
</evidence>
<keyword evidence="17" id="KW-1185">Reference proteome</keyword>
<evidence type="ECO:0000256" key="1">
    <source>
        <dbReference type="ARBA" id="ARBA00000971"/>
    </source>
</evidence>
<keyword evidence="6" id="KW-0964">Secreted</keyword>
<dbReference type="InterPro" id="IPR002130">
    <property type="entry name" value="Cyclophilin-type_PPIase_dom"/>
</dbReference>
<dbReference type="GO" id="GO:0005576">
    <property type="term" value="C:extracellular region"/>
    <property type="evidence" value="ECO:0007669"/>
    <property type="project" value="UniProtKB-SubCell"/>
</dbReference>
<keyword evidence="9" id="KW-0832">Ubl conjugation</keyword>
<dbReference type="SUPFAM" id="SSF50891">
    <property type="entry name" value="Cyclophilin-like"/>
    <property type="match status" value="1"/>
</dbReference>
<reference evidence="17" key="2">
    <citation type="journal article" date="2013" name="Nat. Commun.">
        <title>Genome of the Chinese tree shrew.</title>
        <authorList>
            <person name="Fan Y."/>
            <person name="Huang Z.Y."/>
            <person name="Cao C.C."/>
            <person name="Chen C.S."/>
            <person name="Chen Y.X."/>
            <person name="Fan D.D."/>
            <person name="He J."/>
            <person name="Hou H.L."/>
            <person name="Hu L."/>
            <person name="Hu X.T."/>
            <person name="Jiang X.T."/>
            <person name="Lai R."/>
            <person name="Lang Y.S."/>
            <person name="Liang B."/>
            <person name="Liao S.G."/>
            <person name="Mu D."/>
            <person name="Ma Y.Y."/>
            <person name="Niu Y.Y."/>
            <person name="Sun X.Q."/>
            <person name="Xia J.Q."/>
            <person name="Xiao J."/>
            <person name="Xiong Z.Q."/>
            <person name="Xu L."/>
            <person name="Yang L."/>
            <person name="Zhang Y."/>
            <person name="Zhao W."/>
            <person name="Zhao X.D."/>
            <person name="Zheng Y.T."/>
            <person name="Zhou J.M."/>
            <person name="Zhu Y.B."/>
            <person name="Zhang G.J."/>
            <person name="Wang J."/>
            <person name="Yao Y.G."/>
        </authorList>
    </citation>
    <scope>NUCLEOTIDE SEQUENCE [LARGE SCALE GENOMIC DNA]</scope>
</reference>
<evidence type="ECO:0000256" key="13">
    <source>
        <dbReference type="ARBA" id="ARBA00037940"/>
    </source>
</evidence>
<evidence type="ECO:0000259" key="15">
    <source>
        <dbReference type="PROSITE" id="PS50072"/>
    </source>
</evidence>
<evidence type="ECO:0000313" key="16">
    <source>
        <dbReference type="EMBL" id="ELW64129.1"/>
    </source>
</evidence>
<dbReference type="GO" id="GO:0005737">
    <property type="term" value="C:cytoplasm"/>
    <property type="evidence" value="ECO:0007669"/>
    <property type="project" value="UniProtKB-SubCell"/>
</dbReference>
<evidence type="ECO:0000256" key="5">
    <source>
        <dbReference type="ARBA" id="ARBA00022499"/>
    </source>
</evidence>
<dbReference type="GO" id="GO:0003735">
    <property type="term" value="F:structural constituent of ribosome"/>
    <property type="evidence" value="ECO:0007669"/>
    <property type="project" value="InterPro"/>
</dbReference>
<dbReference type="PROSITE" id="PS50072">
    <property type="entry name" value="CSA_PPIASE_2"/>
    <property type="match status" value="1"/>
</dbReference>
<name>L9KNT8_TUPCH</name>
<reference evidence="17" key="1">
    <citation type="submission" date="2012-07" db="EMBL/GenBank/DDBJ databases">
        <title>Genome of the Chinese tree shrew, a rising model animal genetically related to primates.</title>
        <authorList>
            <person name="Zhang G."/>
            <person name="Fan Y."/>
            <person name="Yao Y."/>
            <person name="Huang Z."/>
        </authorList>
    </citation>
    <scope>NUCLEOTIDE SEQUENCE [LARGE SCALE GENOMIC DNA]</scope>
</reference>
<dbReference type="Pfam" id="PF00160">
    <property type="entry name" value="Pro_isomerase"/>
    <property type="match status" value="1"/>
</dbReference>
<keyword evidence="10" id="KW-0007">Acetylation</keyword>
<organism evidence="16 17">
    <name type="scientific">Tupaia chinensis</name>
    <name type="common">Chinese tree shrew</name>
    <name type="synonym">Tupaia belangeri chinensis</name>
    <dbReference type="NCBI Taxonomy" id="246437"/>
    <lineage>
        <taxon>Eukaryota</taxon>
        <taxon>Metazoa</taxon>
        <taxon>Chordata</taxon>
        <taxon>Craniata</taxon>
        <taxon>Vertebrata</taxon>
        <taxon>Euteleostomi</taxon>
        <taxon>Mammalia</taxon>
        <taxon>Eutheria</taxon>
        <taxon>Euarchontoglires</taxon>
        <taxon>Scandentia</taxon>
        <taxon>Tupaiidae</taxon>
        <taxon>Tupaia</taxon>
    </lineage>
</organism>
<comment type="similarity">
    <text evidence="13">Belongs to the cyclophilin-type PPIase family. PPIase A subfamily.</text>
</comment>
<gene>
    <name evidence="16" type="ORF">TREES_T100009087</name>
</gene>
<comment type="function">
    <text evidence="14">PPIases accelerate the folding of proteins. It catalyzes the cis-trans isomerization of proline imidic peptide bonds in oligopeptides.</text>
</comment>
<dbReference type="InParanoid" id="L9KNT8"/>
<dbReference type="EC" id="5.2.1.8" evidence="14"/>
<dbReference type="InterPro" id="IPR020892">
    <property type="entry name" value="Cyclophilin-type_PPIase_CS"/>
</dbReference>